<feature type="active site" description="Proton acceptor" evidence="16">
    <location>
        <position position="472"/>
    </location>
</feature>
<dbReference type="InterPro" id="IPR000961">
    <property type="entry name" value="AGC-kinase_C"/>
</dbReference>
<dbReference type="Gene3D" id="3.30.200.20">
    <property type="entry name" value="Phosphorylase Kinase, domain 1"/>
    <property type="match status" value="1"/>
</dbReference>
<keyword evidence="24" id="KW-1185">Reference proteome</keyword>
<dbReference type="SMART" id="SM00109">
    <property type="entry name" value="C1"/>
    <property type="match status" value="2"/>
</dbReference>
<keyword evidence="9" id="KW-0863">Zinc-finger</keyword>
<dbReference type="PROSITE" id="PS00479">
    <property type="entry name" value="ZF_DAG_PE_1"/>
    <property type="match status" value="1"/>
</dbReference>
<dbReference type="InterPro" id="IPR000008">
    <property type="entry name" value="C2_dom"/>
</dbReference>
<dbReference type="Pfam" id="PF00069">
    <property type="entry name" value="Pkinase"/>
    <property type="match status" value="1"/>
</dbReference>
<evidence type="ECO:0000256" key="16">
    <source>
        <dbReference type="PIRSR" id="PIRSR000551-50"/>
    </source>
</evidence>
<dbReference type="Proteomes" id="UP001108240">
    <property type="component" value="Unplaced"/>
</dbReference>
<evidence type="ECO:0000256" key="9">
    <source>
        <dbReference type="ARBA" id="ARBA00022771"/>
    </source>
</evidence>
<evidence type="ECO:0000256" key="11">
    <source>
        <dbReference type="ARBA" id="ARBA00022833"/>
    </source>
</evidence>
<feature type="domain" description="AGC-kinase C-terminal" evidence="22">
    <location>
        <begin position="609"/>
        <end position="679"/>
    </location>
</feature>
<dbReference type="InterPro" id="IPR046349">
    <property type="entry name" value="C1-like_sf"/>
</dbReference>
<keyword evidence="4" id="KW-0597">Phosphoprotein</keyword>
<organism evidence="23 24">
    <name type="scientific">Cyprinus carpio carpio</name>
    <dbReference type="NCBI Taxonomy" id="630221"/>
    <lineage>
        <taxon>Eukaryota</taxon>
        <taxon>Metazoa</taxon>
        <taxon>Chordata</taxon>
        <taxon>Craniata</taxon>
        <taxon>Vertebrata</taxon>
        <taxon>Euteleostomi</taxon>
        <taxon>Actinopterygii</taxon>
        <taxon>Neopterygii</taxon>
        <taxon>Teleostei</taxon>
        <taxon>Ostariophysi</taxon>
        <taxon>Cypriniformes</taxon>
        <taxon>Cyprinidae</taxon>
        <taxon>Cyprininae</taxon>
        <taxon>Cyprinus</taxon>
    </lineage>
</organism>
<keyword evidence="10 15" id="KW-0418">Kinase</keyword>
<evidence type="ECO:0000256" key="8">
    <source>
        <dbReference type="ARBA" id="ARBA00022741"/>
    </source>
</evidence>
<dbReference type="SMART" id="SM00133">
    <property type="entry name" value="S_TK_X"/>
    <property type="match status" value="1"/>
</dbReference>
<dbReference type="PROSITE" id="PS00108">
    <property type="entry name" value="PROTEIN_KINASE_ST"/>
    <property type="match status" value="1"/>
</dbReference>
<comment type="catalytic activity">
    <reaction evidence="13 15">
        <text>L-threonyl-[protein] + ATP = O-phospho-L-threonyl-[protein] + ADP + H(+)</text>
        <dbReference type="Rhea" id="RHEA:46608"/>
        <dbReference type="Rhea" id="RHEA-COMP:11060"/>
        <dbReference type="Rhea" id="RHEA-COMP:11605"/>
        <dbReference type="ChEBI" id="CHEBI:15378"/>
        <dbReference type="ChEBI" id="CHEBI:30013"/>
        <dbReference type="ChEBI" id="CHEBI:30616"/>
        <dbReference type="ChEBI" id="CHEBI:61977"/>
        <dbReference type="ChEBI" id="CHEBI:456216"/>
        <dbReference type="EC" id="2.7.11.13"/>
    </reaction>
</comment>
<dbReference type="InterPro" id="IPR017892">
    <property type="entry name" value="Pkinase_C"/>
</dbReference>
<dbReference type="GO" id="GO:0008270">
    <property type="term" value="F:zinc ion binding"/>
    <property type="evidence" value="ECO:0007669"/>
    <property type="project" value="UniProtKB-KW"/>
</dbReference>
<evidence type="ECO:0000256" key="13">
    <source>
        <dbReference type="ARBA" id="ARBA00047272"/>
    </source>
</evidence>
<dbReference type="InterPro" id="IPR014376">
    <property type="entry name" value="Prot_kin_PKC_delta"/>
</dbReference>
<dbReference type="Pfam" id="PF00130">
    <property type="entry name" value="C1_1"/>
    <property type="match status" value="2"/>
</dbReference>
<dbReference type="EC" id="2.7.11.13" evidence="2 15"/>
<evidence type="ECO:0000259" key="20">
    <source>
        <dbReference type="PROSITE" id="PS50011"/>
    </source>
</evidence>
<feature type="binding site" evidence="17">
    <location>
        <begin position="354"/>
        <end position="362"/>
    </location>
    <ligand>
        <name>ATP</name>
        <dbReference type="ChEBI" id="CHEBI:30616"/>
    </ligand>
</feature>
<feature type="domain" description="Protein kinase" evidence="20">
    <location>
        <begin position="348"/>
        <end position="608"/>
    </location>
</feature>
<keyword evidence="12 15" id="KW-0067">ATP-binding</keyword>
<dbReference type="Pfam" id="PF00433">
    <property type="entry name" value="Pkinase_C"/>
    <property type="match status" value="1"/>
</dbReference>
<keyword evidence="3 15" id="KW-0723">Serine/threonine-protein kinase</keyword>
<evidence type="ECO:0000256" key="10">
    <source>
        <dbReference type="ARBA" id="ARBA00022777"/>
    </source>
</evidence>
<reference evidence="23" key="1">
    <citation type="submission" date="2025-08" db="UniProtKB">
        <authorList>
            <consortium name="Ensembl"/>
        </authorList>
    </citation>
    <scope>IDENTIFICATION</scope>
</reference>
<dbReference type="GeneTree" id="ENSGT00940000158220"/>
<evidence type="ECO:0000256" key="18">
    <source>
        <dbReference type="PROSITE-ProRule" id="PRU10141"/>
    </source>
</evidence>
<sequence>MKFNGYMRLRIGEAVDLKPTTSSTRHTLQKKITLDPYIVVKVDNLKVAQTATKSKTNRPTFDDEFRPYISDGKELELAVFHNTTIGYDDFVANYRIQLDELITSSNTRQTFEGWVNLEPEGSVYITISLTGSFTDDEAVNGMKLRHHKTFTRERQKALKKRKVHQVCGHKFMATFLPQPTFCCHCKNFIWGVFGKQGYQCQVCACVVHKRCHDLVVTECTRMKKDSNEGQRQGFGINVPHQFREHTYKVPTYCNHCGSLLYGLMKQGIQCKSCKMNIHKRCEANVALNCGVNSAELASKLSEIGMLNTLSKQNSLHMTGMGFQNSIKSVQTTFEEPVEETVKVVLEDFSFLQVLGKGSFGKVMLARLKSDHRVFAVKMLKKDVILQDDDVEATMIEMRVLTLAHQHPFLTQLYYCFQTAERLFFVMEFVNGGDLMFHIQKCRRFDEPRARFYAAEVISALMFLHSKGIIYRDLKLDNILLDRDGHCKLADFGMCKEDIHDGKLTSTFCGTPDYIAPEIILEELYGVSVDWWALGVLLYEMLSGHAPFEAETEDELFECILKDEVIYSSWLSNEAEDIIRGLLTRDPACRLGCMDRDGGEGAITAHSFFTGLDWEKLNRREITPPFIPRIDSIEDVHNFDPDFTQEEPCLTPIEDSIFHIHQDDFKNFTYTSILHCITSMIMCIFMLPSALPFNFMVSLGTNSQQVAYVEQLQYTVSQYNELLSYVTCC</sequence>
<dbReference type="Gene3D" id="2.60.40.150">
    <property type="entry name" value="C2 domain"/>
    <property type="match status" value="1"/>
</dbReference>
<feature type="domain" description="C2" evidence="19">
    <location>
        <begin position="1"/>
        <end position="111"/>
    </location>
</feature>
<dbReference type="PANTHER" id="PTHR24351">
    <property type="entry name" value="RIBOSOMAL PROTEIN S6 KINASE"/>
    <property type="match status" value="1"/>
</dbReference>
<evidence type="ECO:0000256" key="15">
    <source>
        <dbReference type="PIRNR" id="PIRNR000551"/>
    </source>
</evidence>
<dbReference type="InterPro" id="IPR035892">
    <property type="entry name" value="C2_domain_sf"/>
</dbReference>
<dbReference type="InterPro" id="IPR011009">
    <property type="entry name" value="Kinase-like_dom_sf"/>
</dbReference>
<evidence type="ECO:0000256" key="5">
    <source>
        <dbReference type="ARBA" id="ARBA00022679"/>
    </source>
</evidence>
<dbReference type="PROSITE" id="PS00107">
    <property type="entry name" value="PROTEIN_KINASE_ATP"/>
    <property type="match status" value="1"/>
</dbReference>
<dbReference type="InterPro" id="IPR002219">
    <property type="entry name" value="PKC_DAG/PE"/>
</dbReference>
<dbReference type="Gene3D" id="3.30.60.20">
    <property type="match status" value="2"/>
</dbReference>
<evidence type="ECO:0000256" key="3">
    <source>
        <dbReference type="ARBA" id="ARBA00022527"/>
    </source>
</evidence>
<dbReference type="CDD" id="cd04014">
    <property type="entry name" value="C2_PKC_epsilon"/>
    <property type="match status" value="1"/>
</dbReference>
<evidence type="ECO:0000313" key="23">
    <source>
        <dbReference type="Ensembl" id="ENSCCRP00000022582.2"/>
    </source>
</evidence>
<evidence type="ECO:0000256" key="4">
    <source>
        <dbReference type="ARBA" id="ARBA00022553"/>
    </source>
</evidence>
<protein>
    <recommendedName>
        <fullName evidence="2 15">Protein kinase C</fullName>
        <ecNumber evidence="2 15">2.7.11.13</ecNumber>
    </recommendedName>
</protein>
<evidence type="ECO:0000256" key="12">
    <source>
        <dbReference type="ARBA" id="ARBA00022840"/>
    </source>
</evidence>
<dbReference type="PIRSF" id="PIRSF000551">
    <property type="entry name" value="PKC_delta"/>
    <property type="match status" value="1"/>
</dbReference>
<dbReference type="SMART" id="SM00239">
    <property type="entry name" value="C2"/>
    <property type="match status" value="1"/>
</dbReference>
<comment type="catalytic activity">
    <reaction evidence="14">
        <text>L-seryl-[protein] + ATP = O-phospho-L-seryl-[protein] + ADP + H(+)</text>
        <dbReference type="Rhea" id="RHEA:17989"/>
        <dbReference type="Rhea" id="RHEA-COMP:9863"/>
        <dbReference type="Rhea" id="RHEA-COMP:11604"/>
        <dbReference type="ChEBI" id="CHEBI:15378"/>
        <dbReference type="ChEBI" id="CHEBI:29999"/>
        <dbReference type="ChEBI" id="CHEBI:30616"/>
        <dbReference type="ChEBI" id="CHEBI:83421"/>
        <dbReference type="ChEBI" id="CHEBI:456216"/>
        <dbReference type="EC" id="2.7.11.13"/>
    </reaction>
</comment>
<dbReference type="InterPro" id="IPR020454">
    <property type="entry name" value="DAG/PE-bd"/>
</dbReference>
<feature type="binding site" evidence="17 18">
    <location>
        <position position="377"/>
    </location>
    <ligand>
        <name>ATP</name>
        <dbReference type="ChEBI" id="CHEBI:30616"/>
    </ligand>
</feature>
<dbReference type="FunFam" id="3.30.60.20:FF:000003">
    <property type="entry name" value="Protein kinase C delta"/>
    <property type="match status" value="1"/>
</dbReference>
<dbReference type="PROSITE" id="PS51285">
    <property type="entry name" value="AGC_KINASE_CTER"/>
    <property type="match status" value="1"/>
</dbReference>
<evidence type="ECO:0000259" key="21">
    <source>
        <dbReference type="PROSITE" id="PS50081"/>
    </source>
</evidence>
<evidence type="ECO:0000313" key="24">
    <source>
        <dbReference type="Proteomes" id="UP001108240"/>
    </source>
</evidence>
<dbReference type="Ensembl" id="ENSCCRT00000024511.2">
    <property type="protein sequence ID" value="ENSCCRP00000022582.2"/>
    <property type="gene ID" value="ENSCCRG00000054998.1"/>
</dbReference>
<reference evidence="23" key="2">
    <citation type="submission" date="2025-09" db="UniProtKB">
        <authorList>
            <consortium name="Ensembl"/>
        </authorList>
    </citation>
    <scope>IDENTIFICATION</scope>
</reference>
<dbReference type="CDD" id="cd20838">
    <property type="entry name" value="C1_nPKC_epsilon-like_rpt2"/>
    <property type="match status" value="1"/>
</dbReference>
<evidence type="ECO:0000256" key="17">
    <source>
        <dbReference type="PIRSR" id="PIRSR000551-51"/>
    </source>
</evidence>
<keyword evidence="5 15" id="KW-0808">Transferase</keyword>
<evidence type="ECO:0000256" key="6">
    <source>
        <dbReference type="ARBA" id="ARBA00022723"/>
    </source>
</evidence>
<dbReference type="SUPFAM" id="SSF49562">
    <property type="entry name" value="C2 domain (Calcium/lipid-binding domain, CaLB)"/>
    <property type="match status" value="1"/>
</dbReference>
<dbReference type="FunFam" id="1.10.510.10:FF:000126">
    <property type="entry name" value="Protein kinase C epsilon"/>
    <property type="match status" value="1"/>
</dbReference>
<evidence type="ECO:0000256" key="1">
    <source>
        <dbReference type="ARBA" id="ARBA00005490"/>
    </source>
</evidence>
<dbReference type="Gene3D" id="1.10.510.10">
    <property type="entry name" value="Transferase(Phosphotransferase) domain 1"/>
    <property type="match status" value="1"/>
</dbReference>
<dbReference type="SUPFAM" id="SSF57889">
    <property type="entry name" value="Cysteine-rich domain"/>
    <property type="match status" value="2"/>
</dbReference>
<feature type="domain" description="Phorbol-ester/DAG-type" evidence="21">
    <location>
        <begin position="168"/>
        <end position="219"/>
    </location>
</feature>
<evidence type="ECO:0000259" key="22">
    <source>
        <dbReference type="PROSITE" id="PS51285"/>
    </source>
</evidence>
<dbReference type="GO" id="GO:0005524">
    <property type="term" value="F:ATP binding"/>
    <property type="evidence" value="ECO:0007669"/>
    <property type="project" value="UniProtKB-UniRule"/>
</dbReference>
<evidence type="ECO:0000259" key="19">
    <source>
        <dbReference type="PROSITE" id="PS50004"/>
    </source>
</evidence>
<dbReference type="CDD" id="cd20835">
    <property type="entry name" value="C1_nPKC_epsilon-like_rpt1"/>
    <property type="match status" value="1"/>
</dbReference>
<dbReference type="OMA" id="CITSMIM"/>
<comment type="similarity">
    <text evidence="1 15">Belongs to the protein kinase superfamily. AGC Ser/Thr protein kinase family. PKC subfamily.</text>
</comment>
<dbReference type="GO" id="GO:0004697">
    <property type="term" value="F:diacylglycerol-dependent serine/threonine kinase activity"/>
    <property type="evidence" value="ECO:0007669"/>
    <property type="project" value="UniProtKB-EC"/>
</dbReference>
<name>A0A8C1ATR5_CYPCA</name>
<evidence type="ECO:0000256" key="7">
    <source>
        <dbReference type="ARBA" id="ARBA00022737"/>
    </source>
</evidence>
<dbReference type="PRINTS" id="PR00008">
    <property type="entry name" value="DAGPEDOMAIN"/>
</dbReference>
<dbReference type="SMART" id="SM00220">
    <property type="entry name" value="S_TKc"/>
    <property type="match status" value="1"/>
</dbReference>
<keyword evidence="11" id="KW-0862">Zinc</keyword>
<dbReference type="PROSITE" id="PS50011">
    <property type="entry name" value="PROTEIN_KINASE_DOM"/>
    <property type="match status" value="1"/>
</dbReference>
<keyword evidence="6" id="KW-0479">Metal-binding</keyword>
<keyword evidence="7" id="KW-0677">Repeat</keyword>
<dbReference type="FunFam" id="3.30.200.20:FF:000080">
    <property type="entry name" value="Protein kinase C"/>
    <property type="match status" value="1"/>
</dbReference>
<accession>A0A8C1ATR5</accession>
<evidence type="ECO:0000256" key="14">
    <source>
        <dbReference type="ARBA" id="ARBA00047470"/>
    </source>
</evidence>
<evidence type="ECO:0000256" key="2">
    <source>
        <dbReference type="ARBA" id="ARBA00012429"/>
    </source>
</evidence>
<dbReference type="PROSITE" id="PS50004">
    <property type="entry name" value="C2"/>
    <property type="match status" value="1"/>
</dbReference>
<proteinExistence type="inferred from homology"/>
<dbReference type="InterPro" id="IPR008271">
    <property type="entry name" value="Ser/Thr_kinase_AS"/>
</dbReference>
<dbReference type="InterPro" id="IPR017441">
    <property type="entry name" value="Protein_kinase_ATP_BS"/>
</dbReference>
<dbReference type="SUPFAM" id="SSF56112">
    <property type="entry name" value="Protein kinase-like (PK-like)"/>
    <property type="match status" value="1"/>
</dbReference>
<dbReference type="FunFam" id="2.60.40.150:FF:000056">
    <property type="entry name" value="Protein kinase C epsilon"/>
    <property type="match status" value="1"/>
</dbReference>
<feature type="domain" description="Phorbol-ester/DAG-type" evidence="21">
    <location>
        <begin position="239"/>
        <end position="289"/>
    </location>
</feature>
<dbReference type="InterPro" id="IPR000719">
    <property type="entry name" value="Prot_kinase_dom"/>
</dbReference>
<dbReference type="PROSITE" id="PS50081">
    <property type="entry name" value="ZF_DAG_PE_2"/>
    <property type="match status" value="2"/>
</dbReference>
<keyword evidence="8 15" id="KW-0547">Nucleotide-binding</keyword>
<dbReference type="Pfam" id="PF00168">
    <property type="entry name" value="C2"/>
    <property type="match status" value="1"/>
</dbReference>
<dbReference type="AlphaFoldDB" id="A0A8C1ATR5"/>